<dbReference type="AlphaFoldDB" id="A0A1Q9E787"/>
<sequence length="165" mass="18267">MHILSRFAASTPPGTSPHSTGDHRTIIARMPERRRGSYSTDAAQRKCQKVKDRTDPAGQLEAIDRSNIIKLDRALGVRHCPSTALRLGSAEQSDGNALAVGVNHPIQREGVARPRQRIEQLAMRVSRIGVVDGLNARRDASIFTMDWPGRARRIDFYNGLAWSSD</sequence>
<protein>
    <submittedName>
        <fullName evidence="2">Uncharacterized protein</fullName>
    </submittedName>
</protein>
<proteinExistence type="predicted"/>
<reference evidence="2 3" key="1">
    <citation type="submission" date="2016-02" db="EMBL/GenBank/DDBJ databases">
        <title>Genome analysis of coral dinoflagellate symbionts highlights evolutionary adaptations to a symbiotic lifestyle.</title>
        <authorList>
            <person name="Aranda M."/>
            <person name="Li Y."/>
            <person name="Liew Y.J."/>
            <person name="Baumgarten S."/>
            <person name="Simakov O."/>
            <person name="Wilson M."/>
            <person name="Piel J."/>
            <person name="Ashoor H."/>
            <person name="Bougouffa S."/>
            <person name="Bajic V.B."/>
            <person name="Ryu T."/>
            <person name="Ravasi T."/>
            <person name="Bayer T."/>
            <person name="Micklem G."/>
            <person name="Kim H."/>
            <person name="Bhak J."/>
            <person name="Lajeunesse T.C."/>
            <person name="Voolstra C.R."/>
        </authorList>
    </citation>
    <scope>NUCLEOTIDE SEQUENCE [LARGE SCALE GENOMIC DNA]</scope>
    <source>
        <strain evidence="2 3">CCMP2467</strain>
    </source>
</reference>
<evidence type="ECO:0000313" key="3">
    <source>
        <dbReference type="Proteomes" id="UP000186817"/>
    </source>
</evidence>
<organism evidence="2 3">
    <name type="scientific">Symbiodinium microadriaticum</name>
    <name type="common">Dinoflagellate</name>
    <name type="synonym">Zooxanthella microadriatica</name>
    <dbReference type="NCBI Taxonomy" id="2951"/>
    <lineage>
        <taxon>Eukaryota</taxon>
        <taxon>Sar</taxon>
        <taxon>Alveolata</taxon>
        <taxon>Dinophyceae</taxon>
        <taxon>Suessiales</taxon>
        <taxon>Symbiodiniaceae</taxon>
        <taxon>Symbiodinium</taxon>
    </lineage>
</organism>
<keyword evidence="3" id="KW-1185">Reference proteome</keyword>
<name>A0A1Q9E787_SYMMI</name>
<accession>A0A1Q9E787</accession>
<gene>
    <name evidence="2" type="ORF">AK812_SmicGene13773</name>
</gene>
<dbReference type="EMBL" id="LSRX01000240">
    <property type="protein sequence ID" value="OLQ03287.1"/>
    <property type="molecule type" value="Genomic_DNA"/>
</dbReference>
<dbReference type="Proteomes" id="UP000186817">
    <property type="component" value="Unassembled WGS sequence"/>
</dbReference>
<feature type="compositionally biased region" description="Basic and acidic residues" evidence="1">
    <location>
        <begin position="20"/>
        <end position="35"/>
    </location>
</feature>
<comment type="caution">
    <text evidence="2">The sequence shown here is derived from an EMBL/GenBank/DDBJ whole genome shotgun (WGS) entry which is preliminary data.</text>
</comment>
<evidence type="ECO:0000256" key="1">
    <source>
        <dbReference type="SAM" id="MobiDB-lite"/>
    </source>
</evidence>
<evidence type="ECO:0000313" key="2">
    <source>
        <dbReference type="EMBL" id="OLQ03287.1"/>
    </source>
</evidence>
<feature type="region of interest" description="Disordered" evidence="1">
    <location>
        <begin position="1"/>
        <end position="54"/>
    </location>
</feature>